<dbReference type="HOGENOM" id="CLU_2693049_0_0_1"/>
<dbReference type="Proteomes" id="UP000011713">
    <property type="component" value="Unassembled WGS sequence"/>
</dbReference>
<evidence type="ECO:0000256" key="1">
    <source>
        <dbReference type="SAM" id="MobiDB-lite"/>
    </source>
</evidence>
<feature type="region of interest" description="Disordered" evidence="1">
    <location>
        <begin position="1"/>
        <end position="27"/>
    </location>
</feature>
<dbReference type="AlphaFoldDB" id="M4C011"/>
<reference evidence="3" key="1">
    <citation type="journal article" date="2010" name="Science">
        <title>Signatures of adaptation to obligate biotrophy in the Hyaloperonospora arabidopsidis genome.</title>
        <authorList>
            <person name="Baxter L."/>
            <person name="Tripathy S."/>
            <person name="Ishaque N."/>
            <person name="Boot N."/>
            <person name="Cabral A."/>
            <person name="Kemen E."/>
            <person name="Thines M."/>
            <person name="Ah-Fong A."/>
            <person name="Anderson R."/>
            <person name="Badejoko W."/>
            <person name="Bittner-Eddy P."/>
            <person name="Boore J.L."/>
            <person name="Chibucos M.C."/>
            <person name="Coates M."/>
            <person name="Dehal P."/>
            <person name="Delehaunty K."/>
            <person name="Dong S."/>
            <person name="Downton P."/>
            <person name="Dumas B."/>
            <person name="Fabro G."/>
            <person name="Fronick C."/>
            <person name="Fuerstenberg S.I."/>
            <person name="Fulton L."/>
            <person name="Gaulin E."/>
            <person name="Govers F."/>
            <person name="Hughes L."/>
            <person name="Humphray S."/>
            <person name="Jiang R.H."/>
            <person name="Judelson H."/>
            <person name="Kamoun S."/>
            <person name="Kyung K."/>
            <person name="Meijer H."/>
            <person name="Minx P."/>
            <person name="Morris P."/>
            <person name="Nelson J."/>
            <person name="Phuntumart V."/>
            <person name="Qutob D."/>
            <person name="Rehmany A."/>
            <person name="Rougon-Cardoso A."/>
            <person name="Ryden P."/>
            <person name="Torto-Alalibo T."/>
            <person name="Studholme D."/>
            <person name="Wang Y."/>
            <person name="Win J."/>
            <person name="Wood J."/>
            <person name="Clifton S.W."/>
            <person name="Rogers J."/>
            <person name="Van den Ackerveken G."/>
            <person name="Jones J.D."/>
            <person name="McDowell J.M."/>
            <person name="Beynon J."/>
            <person name="Tyler B.M."/>
        </authorList>
    </citation>
    <scope>NUCLEOTIDE SEQUENCE [LARGE SCALE GENOMIC DNA]</scope>
    <source>
        <strain evidence="3">Emoy2</strain>
    </source>
</reference>
<dbReference type="EnsemblProtists" id="HpaT812189">
    <property type="protein sequence ID" value="HpaP812189"/>
    <property type="gene ID" value="HpaG812189"/>
</dbReference>
<dbReference type="VEuPathDB" id="FungiDB:HpaG812189"/>
<proteinExistence type="predicted"/>
<dbReference type="EMBL" id="ABWE02001950">
    <property type="status" value="NOT_ANNOTATED_CDS"/>
    <property type="molecule type" value="Genomic_DNA"/>
</dbReference>
<sequence length="74" mass="8810">MWQTNFNGGGNSRRRRRVDGTARSTADDRRRDVMLDLEHDAERKSGVIRTIDWSLKAKCLFFFQETKWSDCLWD</sequence>
<reference evidence="2" key="2">
    <citation type="submission" date="2015-06" db="UniProtKB">
        <authorList>
            <consortium name="EnsemblProtists"/>
        </authorList>
    </citation>
    <scope>IDENTIFICATION</scope>
    <source>
        <strain evidence="2">Emoy2</strain>
    </source>
</reference>
<evidence type="ECO:0000313" key="2">
    <source>
        <dbReference type="EnsemblProtists" id="HpaP812190"/>
    </source>
</evidence>
<evidence type="ECO:0000313" key="3">
    <source>
        <dbReference type="Proteomes" id="UP000011713"/>
    </source>
</evidence>
<keyword evidence="3" id="KW-1185">Reference proteome</keyword>
<organism evidence="2 3">
    <name type="scientific">Hyaloperonospora arabidopsidis (strain Emoy2)</name>
    <name type="common">Downy mildew agent</name>
    <name type="synonym">Peronospora arabidopsidis</name>
    <dbReference type="NCBI Taxonomy" id="559515"/>
    <lineage>
        <taxon>Eukaryota</taxon>
        <taxon>Sar</taxon>
        <taxon>Stramenopiles</taxon>
        <taxon>Oomycota</taxon>
        <taxon>Peronosporomycetes</taxon>
        <taxon>Peronosporales</taxon>
        <taxon>Peronosporaceae</taxon>
        <taxon>Hyaloperonospora</taxon>
    </lineage>
</organism>
<dbReference type="InParanoid" id="M4C011"/>
<name>M4C011_HYAAE</name>
<protein>
    <submittedName>
        <fullName evidence="2">Uncharacterized protein</fullName>
    </submittedName>
</protein>
<accession>M4C011</accession>
<dbReference type="EnsemblProtists" id="HpaT812190">
    <property type="protein sequence ID" value="HpaP812190"/>
    <property type="gene ID" value="HpaG812190"/>
</dbReference>